<dbReference type="KEGG" id="mefw:F1737_03730"/>
<evidence type="ECO:0000256" key="1">
    <source>
        <dbReference type="ARBA" id="ARBA00023224"/>
    </source>
</evidence>
<dbReference type="GO" id="GO:0007165">
    <property type="term" value="P:signal transduction"/>
    <property type="evidence" value="ECO:0007669"/>
    <property type="project" value="UniProtKB-KW"/>
</dbReference>
<dbReference type="Pfam" id="PF13426">
    <property type="entry name" value="PAS_9"/>
    <property type="match status" value="2"/>
</dbReference>
<evidence type="ECO:0000259" key="7">
    <source>
        <dbReference type="PROSITE" id="PS50885"/>
    </source>
</evidence>
<dbReference type="InterPro" id="IPR000700">
    <property type="entry name" value="PAS-assoc_C"/>
</dbReference>
<dbReference type="Gene3D" id="1.10.287.950">
    <property type="entry name" value="Methyl-accepting chemotaxis protein"/>
    <property type="match status" value="1"/>
</dbReference>
<name>A0AA97I3U9_9EURY</name>
<dbReference type="PROSITE" id="PS50113">
    <property type="entry name" value="PAC"/>
    <property type="match status" value="1"/>
</dbReference>
<dbReference type="PROSITE" id="PS50111">
    <property type="entry name" value="CHEMOTAXIS_TRANSDUC_2"/>
    <property type="match status" value="1"/>
</dbReference>
<evidence type="ECO:0000259" key="5">
    <source>
        <dbReference type="PROSITE" id="PS50111"/>
    </source>
</evidence>
<sequence>MVIKTTENNIKPKRPGRKALFAGAQLNQNIPENTTISVNHDDFIDHCRDVIKKFEDGDNTVRVDEEKAEESIRPIANLINTIIKKAAETGSDIKKDEEIKELQESLKILKDKTEIIDPEESIKEINLLKTELKAAKATESELKQKIAENNNKINSLQKTSGDETKKLIERYEEENRILKNNYEKNIESFEKEIKSAEIQNSELNKKYLLSENEKEKLIHEIKSVKEDSNNILNDISLKNKEIESLKQNIDNLKSKFKKEAEDTENKIKQIENLKLRSEIIVQKNPVPVILVDEKLNIKVTNNAFEKLSGISNHDALKMNQNEIKVIESKGESILVALEEKKKVCSEVTVDFPAGRRTLQQHAIPIKDSADEIKNILIVFNDVTKEHEKSEKLIQKIKEAEVLKRRSETIVQQNPMPMILANRDLRILVKNKAFDKLSNMKDSQILNIKYSDLKITDQKGDDLLKSVSSGQRSDSEVTIEFPSGKHILRQYGIPIKNSEGKVTNVLIILDDITREKEESEEIQKKMRENENLKKRSEIIVQENPMPILLVDKEYNILVTNRAYEQMSGISASKLLKMNARNFKVSEQKGQGLSDVIKTKRRCFGEISVDLPSGKHVLEQYGIPILNNKEQITTILVVYNEVTEVRKKEEEVRILMEKARIEAETLAESAEEMTAGMEKIAKGDLSSKAEFIENDPLKSLKENFNSSILSFRDVIENVNEKALSIEKTAEDLKENTDDIARATEQLAVNAEESSDSTKELMDRFDKINMGISDLSASIEEISSTTQEVMEQALRATSEGKEAAEIGKKASQLMENVGNISQQSVNEINTLNEEMFKINDIVKLIRGIAEQTNMLALNAAIEAARAGEHGRGFAVVAGEVKNLAGESKEATRKIETLISDIQNNTDKTTESMRQVDKEIRIGMESTNTAIMALNKIVKDLEIVSNGMAEISKATDIQAHETNNFMQNISGASNMSEENLRRIESIAGLAQEISATTQEVDSISHEMHDMSLNLKEKLEGFRLK</sequence>
<evidence type="ECO:0000256" key="4">
    <source>
        <dbReference type="SAM" id="Coils"/>
    </source>
</evidence>
<dbReference type="SMART" id="SM00091">
    <property type="entry name" value="PAS"/>
    <property type="match status" value="3"/>
</dbReference>
<evidence type="ECO:0000313" key="8">
    <source>
        <dbReference type="EMBL" id="WOF15869.1"/>
    </source>
</evidence>
<feature type="coiled-coil region" evidence="4">
    <location>
        <begin position="508"/>
        <end position="541"/>
    </location>
</feature>
<keyword evidence="4" id="KW-0175">Coiled coil</keyword>
<comment type="similarity">
    <text evidence="2">Belongs to the methyl-accepting chemotaxis (MCP) protein family.</text>
</comment>
<evidence type="ECO:0000313" key="9">
    <source>
        <dbReference type="Proteomes" id="UP001301797"/>
    </source>
</evidence>
<gene>
    <name evidence="8" type="ORF">F1737_03730</name>
</gene>
<dbReference type="SMART" id="SM00283">
    <property type="entry name" value="MA"/>
    <property type="match status" value="1"/>
</dbReference>
<dbReference type="PANTHER" id="PTHR32089:SF112">
    <property type="entry name" value="LYSOZYME-LIKE PROTEIN-RELATED"/>
    <property type="match status" value="1"/>
</dbReference>
<dbReference type="CDD" id="cd11386">
    <property type="entry name" value="MCP_signal"/>
    <property type="match status" value="1"/>
</dbReference>
<keyword evidence="9" id="KW-1185">Reference proteome</keyword>
<reference evidence="8 9" key="1">
    <citation type="submission" date="2019-09" db="EMBL/GenBank/DDBJ databases">
        <title>The complete genome of Methanoplanus sp. FWC-SCC4.</title>
        <authorList>
            <person name="Chen S.-C."/>
            <person name="Zhou Y.-Z."/>
            <person name="Lai M.-C."/>
        </authorList>
    </citation>
    <scope>NUCLEOTIDE SEQUENCE [LARGE SCALE GENOMIC DNA]</scope>
    <source>
        <strain evidence="8 9">FWC-SCC4</strain>
    </source>
</reference>
<evidence type="ECO:0000256" key="3">
    <source>
        <dbReference type="PROSITE-ProRule" id="PRU00284"/>
    </source>
</evidence>
<dbReference type="GO" id="GO:0006355">
    <property type="term" value="P:regulation of DNA-templated transcription"/>
    <property type="evidence" value="ECO:0007669"/>
    <property type="project" value="InterPro"/>
</dbReference>
<dbReference type="Proteomes" id="UP001301797">
    <property type="component" value="Chromosome"/>
</dbReference>
<dbReference type="PROSITE" id="PS50885">
    <property type="entry name" value="HAMP"/>
    <property type="match status" value="1"/>
</dbReference>
<dbReference type="GO" id="GO:0004888">
    <property type="term" value="F:transmembrane signaling receptor activity"/>
    <property type="evidence" value="ECO:0007669"/>
    <property type="project" value="InterPro"/>
</dbReference>
<dbReference type="CDD" id="cd00130">
    <property type="entry name" value="PAS"/>
    <property type="match status" value="1"/>
</dbReference>
<dbReference type="PANTHER" id="PTHR32089">
    <property type="entry name" value="METHYL-ACCEPTING CHEMOTAXIS PROTEIN MCPB"/>
    <property type="match status" value="1"/>
</dbReference>
<dbReference type="EMBL" id="CP043875">
    <property type="protein sequence ID" value="WOF15869.1"/>
    <property type="molecule type" value="Genomic_DNA"/>
</dbReference>
<feature type="coiled-coil region" evidence="4">
    <location>
        <begin position="125"/>
        <end position="273"/>
    </location>
</feature>
<dbReference type="Pfam" id="PF00989">
    <property type="entry name" value="PAS"/>
    <property type="match status" value="1"/>
</dbReference>
<protein>
    <submittedName>
        <fullName evidence="8">PAS domain-containing protein</fullName>
    </submittedName>
</protein>
<dbReference type="Gene3D" id="3.30.450.20">
    <property type="entry name" value="PAS domain"/>
    <property type="match status" value="3"/>
</dbReference>
<organism evidence="8 9">
    <name type="scientific">Methanochimaera problematica</name>
    <dbReference type="NCBI Taxonomy" id="2609417"/>
    <lineage>
        <taxon>Archaea</taxon>
        <taxon>Methanobacteriati</taxon>
        <taxon>Methanobacteriota</taxon>
        <taxon>Stenosarchaea group</taxon>
        <taxon>Methanomicrobia</taxon>
        <taxon>Methanomicrobiales</taxon>
        <taxon>Methanomicrobiaceae</taxon>
        <taxon>Methanochimaera</taxon>
    </lineage>
</organism>
<dbReference type="GO" id="GO:0006935">
    <property type="term" value="P:chemotaxis"/>
    <property type="evidence" value="ECO:0007669"/>
    <property type="project" value="InterPro"/>
</dbReference>
<feature type="domain" description="HAMP" evidence="7">
    <location>
        <begin position="662"/>
        <end position="714"/>
    </location>
</feature>
<dbReference type="InterPro" id="IPR003660">
    <property type="entry name" value="HAMP_dom"/>
</dbReference>
<dbReference type="InterPro" id="IPR000014">
    <property type="entry name" value="PAS"/>
</dbReference>
<dbReference type="GO" id="GO:0016020">
    <property type="term" value="C:membrane"/>
    <property type="evidence" value="ECO:0007669"/>
    <property type="project" value="InterPro"/>
</dbReference>
<feature type="domain" description="PAC" evidence="6">
    <location>
        <begin position="472"/>
        <end position="523"/>
    </location>
</feature>
<dbReference type="SUPFAM" id="SSF58104">
    <property type="entry name" value="Methyl-accepting chemotaxis protein (MCP) signaling domain"/>
    <property type="match status" value="1"/>
</dbReference>
<dbReference type="SUPFAM" id="SSF55785">
    <property type="entry name" value="PYP-like sensor domain (PAS domain)"/>
    <property type="match status" value="3"/>
</dbReference>
<dbReference type="InterPro" id="IPR004090">
    <property type="entry name" value="Chemotax_Me-accpt_rcpt"/>
</dbReference>
<dbReference type="AlphaFoldDB" id="A0AA97I3U9"/>
<proteinExistence type="inferred from homology"/>
<feature type="coiled-coil region" evidence="4">
    <location>
        <begin position="713"/>
        <end position="743"/>
    </location>
</feature>
<dbReference type="InterPro" id="IPR004089">
    <property type="entry name" value="MCPsignal_dom"/>
</dbReference>
<keyword evidence="1 3" id="KW-0807">Transducer</keyword>
<dbReference type="InterPro" id="IPR013767">
    <property type="entry name" value="PAS_fold"/>
</dbReference>
<evidence type="ECO:0000259" key="6">
    <source>
        <dbReference type="PROSITE" id="PS50113"/>
    </source>
</evidence>
<dbReference type="Pfam" id="PF00015">
    <property type="entry name" value="MCPsignal"/>
    <property type="match status" value="1"/>
</dbReference>
<accession>A0AA97I3U9</accession>
<feature type="domain" description="Methyl-accepting transducer" evidence="5">
    <location>
        <begin position="733"/>
        <end position="969"/>
    </location>
</feature>
<dbReference type="NCBIfam" id="TIGR00229">
    <property type="entry name" value="sensory_box"/>
    <property type="match status" value="2"/>
</dbReference>
<dbReference type="PRINTS" id="PR00260">
    <property type="entry name" value="CHEMTRNSDUCR"/>
</dbReference>
<evidence type="ECO:0000256" key="2">
    <source>
        <dbReference type="ARBA" id="ARBA00029447"/>
    </source>
</evidence>
<dbReference type="InterPro" id="IPR035965">
    <property type="entry name" value="PAS-like_dom_sf"/>
</dbReference>